<protein>
    <submittedName>
        <fullName evidence="3">Nocturnin</fullName>
    </submittedName>
</protein>
<proteinExistence type="predicted"/>
<keyword evidence="4" id="KW-1185">Reference proteome</keyword>
<dbReference type="EMBL" id="CAMXCT020000193">
    <property type="protein sequence ID" value="CAL1128660.1"/>
    <property type="molecule type" value="Genomic_DNA"/>
</dbReference>
<dbReference type="SUPFAM" id="SSF56219">
    <property type="entry name" value="DNase I-like"/>
    <property type="match status" value="1"/>
</dbReference>
<dbReference type="EMBL" id="CAMXCT010000193">
    <property type="protein sequence ID" value="CAI3975285.1"/>
    <property type="molecule type" value="Genomic_DNA"/>
</dbReference>
<organism evidence="1">
    <name type="scientific">Cladocopium goreaui</name>
    <dbReference type="NCBI Taxonomy" id="2562237"/>
    <lineage>
        <taxon>Eukaryota</taxon>
        <taxon>Sar</taxon>
        <taxon>Alveolata</taxon>
        <taxon>Dinophyceae</taxon>
        <taxon>Suessiales</taxon>
        <taxon>Symbiodiniaceae</taxon>
        <taxon>Cladocopium</taxon>
    </lineage>
</organism>
<dbReference type="InterPro" id="IPR036691">
    <property type="entry name" value="Endo/exonu/phosph_ase_sf"/>
</dbReference>
<dbReference type="OrthoDB" id="432962at2759"/>
<name>A0A9P1BM18_9DINO</name>
<dbReference type="Proteomes" id="UP001152797">
    <property type="component" value="Unassembled WGS sequence"/>
</dbReference>
<evidence type="ECO:0000313" key="1">
    <source>
        <dbReference type="EMBL" id="CAI3975285.1"/>
    </source>
</evidence>
<dbReference type="EMBL" id="CAMXCT030000193">
    <property type="protein sequence ID" value="CAL4762597.1"/>
    <property type="molecule type" value="Genomic_DNA"/>
</dbReference>
<comment type="caution">
    <text evidence="1">The sequence shown here is derived from an EMBL/GenBank/DDBJ whole genome shotgun (WGS) entry which is preliminary data.</text>
</comment>
<reference evidence="1" key="1">
    <citation type="submission" date="2022-10" db="EMBL/GenBank/DDBJ databases">
        <authorList>
            <person name="Chen Y."/>
            <person name="Dougan E. K."/>
            <person name="Chan C."/>
            <person name="Rhodes N."/>
            <person name="Thang M."/>
        </authorList>
    </citation>
    <scope>NUCLEOTIDE SEQUENCE</scope>
</reference>
<sequence length="199" mass="22524">MISKSRVVFNREGLLIAVKSSVCAAPSWSERDFKGKVIFGGVDFQHPCGARIRVITGHMRGRNQEQLDAFGAFAAEGTAQIEVITADFNEDFQERSAGTVPCPFDGKHVTLRRAPDLPQVSRPGNKQAQTPGQGLKIDYIWVRERTQDFQTELFFDEASRRAIIDSHKDCEATGEWPSDHGCEALSIRLRRKAWWQFWK</sequence>
<dbReference type="AlphaFoldDB" id="A0A9P1BM18"/>
<gene>
    <name evidence="1" type="ORF">C1SCF055_LOCUS3622</name>
</gene>
<accession>A0A9P1BM18</accession>
<dbReference type="Gene3D" id="3.60.10.10">
    <property type="entry name" value="Endonuclease/exonuclease/phosphatase"/>
    <property type="match status" value="1"/>
</dbReference>
<evidence type="ECO:0000313" key="3">
    <source>
        <dbReference type="EMBL" id="CAL4762597.1"/>
    </source>
</evidence>
<evidence type="ECO:0000313" key="2">
    <source>
        <dbReference type="EMBL" id="CAL1128660.1"/>
    </source>
</evidence>
<evidence type="ECO:0000313" key="4">
    <source>
        <dbReference type="Proteomes" id="UP001152797"/>
    </source>
</evidence>
<reference evidence="2" key="2">
    <citation type="submission" date="2024-04" db="EMBL/GenBank/DDBJ databases">
        <authorList>
            <person name="Chen Y."/>
            <person name="Shah S."/>
            <person name="Dougan E. K."/>
            <person name="Thang M."/>
            <person name="Chan C."/>
        </authorList>
    </citation>
    <scope>NUCLEOTIDE SEQUENCE [LARGE SCALE GENOMIC DNA]</scope>
</reference>